<dbReference type="AlphaFoldDB" id="A0A0G0U1N1"/>
<reference evidence="2 3" key="1">
    <citation type="journal article" date="2015" name="Nature">
        <title>rRNA introns, odd ribosomes, and small enigmatic genomes across a large radiation of phyla.</title>
        <authorList>
            <person name="Brown C.T."/>
            <person name="Hug L.A."/>
            <person name="Thomas B.C."/>
            <person name="Sharon I."/>
            <person name="Castelle C.J."/>
            <person name="Singh A."/>
            <person name="Wilkins M.J."/>
            <person name="Williams K.H."/>
            <person name="Banfield J.F."/>
        </authorList>
    </citation>
    <scope>NUCLEOTIDE SEQUENCE [LARGE SCALE GENOMIC DNA]</scope>
</reference>
<name>A0A0G0U1N1_9BACT</name>
<gene>
    <name evidence="2" type="ORF">UU29_C0008G0128</name>
</gene>
<dbReference type="Proteomes" id="UP000034601">
    <property type="component" value="Unassembled WGS sequence"/>
</dbReference>
<dbReference type="InterPro" id="IPR001173">
    <property type="entry name" value="Glyco_trans_2-like"/>
</dbReference>
<keyword evidence="2" id="KW-0808">Transferase</keyword>
<dbReference type="Gene3D" id="3.90.550.10">
    <property type="entry name" value="Spore Coat Polysaccharide Biosynthesis Protein SpsA, Chain A"/>
    <property type="match status" value="1"/>
</dbReference>
<dbReference type="PANTHER" id="PTHR43630:SF2">
    <property type="entry name" value="GLYCOSYLTRANSFERASE"/>
    <property type="match status" value="1"/>
</dbReference>
<dbReference type="PANTHER" id="PTHR43630">
    <property type="entry name" value="POLY-BETA-1,6-N-ACETYL-D-GLUCOSAMINE SYNTHASE"/>
    <property type="match status" value="1"/>
</dbReference>
<accession>A0A0G0U1N1</accession>
<dbReference type="EMBL" id="LCAB01000008">
    <property type="protein sequence ID" value="KKR83019.1"/>
    <property type="molecule type" value="Genomic_DNA"/>
</dbReference>
<dbReference type="Pfam" id="PF00535">
    <property type="entry name" value="Glycos_transf_2"/>
    <property type="match status" value="1"/>
</dbReference>
<protein>
    <submittedName>
        <fullName evidence="2">Glycosyl transferase family 2</fullName>
    </submittedName>
</protein>
<organism evidence="2 3">
    <name type="scientific">Candidatus Daviesbacteria bacterium GW2011_GWA2_40_9</name>
    <dbReference type="NCBI Taxonomy" id="1618424"/>
    <lineage>
        <taxon>Bacteria</taxon>
        <taxon>Candidatus Daviesiibacteriota</taxon>
    </lineage>
</organism>
<comment type="caution">
    <text evidence="2">The sequence shown here is derived from an EMBL/GenBank/DDBJ whole genome shotgun (WGS) entry which is preliminary data.</text>
</comment>
<sequence length="283" mass="33477">MSKKNIWVHTLVKNEEKYLWYAVMSVADFVDKVLLWDTGSSDKTVEIIKQIQNIKGDKVEFKEVGEVDPEEFTKVRQQMLQQTKSDWFMILDGDEVWWEKSIKEVVNTIQREGDVLESIVSPYFNVIGDVYHYQEESAGRYQIDEHHGHVNIRAMKRGIPGLHFAKPHGQQGLYDKDGTLIQQRPKRNRKFIDAPYMHFTNILRSSSRQSDLKVPKRSHKFKYEIGLTFPKDFQYPEVFSQQTPSAVASPWEKMPSRYFIRAIIETQLKKLKRKYWPWQKVGY</sequence>
<evidence type="ECO:0000313" key="2">
    <source>
        <dbReference type="EMBL" id="KKR83019.1"/>
    </source>
</evidence>
<evidence type="ECO:0000259" key="1">
    <source>
        <dbReference type="Pfam" id="PF00535"/>
    </source>
</evidence>
<dbReference type="InterPro" id="IPR029044">
    <property type="entry name" value="Nucleotide-diphossugar_trans"/>
</dbReference>
<proteinExistence type="predicted"/>
<feature type="domain" description="Glycosyltransferase 2-like" evidence="1">
    <location>
        <begin position="10"/>
        <end position="136"/>
    </location>
</feature>
<dbReference type="GO" id="GO:0016740">
    <property type="term" value="F:transferase activity"/>
    <property type="evidence" value="ECO:0007669"/>
    <property type="project" value="UniProtKB-KW"/>
</dbReference>
<dbReference type="SUPFAM" id="SSF53448">
    <property type="entry name" value="Nucleotide-diphospho-sugar transferases"/>
    <property type="match status" value="1"/>
</dbReference>
<evidence type="ECO:0000313" key="3">
    <source>
        <dbReference type="Proteomes" id="UP000034601"/>
    </source>
</evidence>